<keyword evidence="3" id="KW-0479">Metal-binding</keyword>
<organism evidence="3 4">
    <name type="scientific">Solimicrobium silvestre</name>
    <dbReference type="NCBI Taxonomy" id="2099400"/>
    <lineage>
        <taxon>Bacteria</taxon>
        <taxon>Pseudomonadati</taxon>
        <taxon>Pseudomonadota</taxon>
        <taxon>Betaproteobacteria</taxon>
        <taxon>Burkholderiales</taxon>
        <taxon>Oxalobacteraceae</taxon>
        <taxon>Solimicrobium</taxon>
    </lineage>
</organism>
<keyword evidence="3" id="KW-0862">Zinc</keyword>
<comment type="caution">
    <text evidence="3">The sequence shown here is derived from an EMBL/GenBank/DDBJ whole genome shotgun (WGS) entry which is preliminary data.</text>
</comment>
<dbReference type="OrthoDB" id="191790at2"/>
<keyword evidence="1" id="KW-1133">Transmembrane helix</keyword>
<feature type="domain" description="Putative zinc-finger" evidence="2">
    <location>
        <begin position="3"/>
        <end position="36"/>
    </location>
</feature>
<evidence type="ECO:0000313" key="4">
    <source>
        <dbReference type="Proteomes" id="UP000237839"/>
    </source>
</evidence>
<proteinExistence type="predicted"/>
<evidence type="ECO:0000259" key="2">
    <source>
        <dbReference type="Pfam" id="PF13490"/>
    </source>
</evidence>
<dbReference type="Gene3D" id="1.10.10.1320">
    <property type="entry name" value="Anti-sigma factor, zinc-finger domain"/>
    <property type="match status" value="1"/>
</dbReference>
<feature type="transmembrane region" description="Helical" evidence="1">
    <location>
        <begin position="87"/>
        <end position="111"/>
    </location>
</feature>
<dbReference type="AlphaFoldDB" id="A0A2S9GSY8"/>
<dbReference type="Pfam" id="PF13490">
    <property type="entry name" value="zf-HC2"/>
    <property type="match status" value="1"/>
</dbReference>
<keyword evidence="3" id="KW-0863">Zinc-finger</keyword>
<gene>
    <name evidence="3" type="ORF">S2091_4471</name>
</gene>
<name>A0A2S9GSY8_9BURK</name>
<reference evidence="3 4" key="1">
    <citation type="submission" date="2018-02" db="EMBL/GenBank/DDBJ databases">
        <title>Solimicrobium silvestre gen. nov., sp. nov., isolated from alpine forest soil.</title>
        <authorList>
            <person name="Margesin R."/>
            <person name="Albuquerque L."/>
            <person name="Zhang D.-C."/>
            <person name="Froufe H.J.C."/>
            <person name="Severino R."/>
            <person name="Roxo I."/>
            <person name="Egas C."/>
            <person name="Da Costa M.S."/>
        </authorList>
    </citation>
    <scope>NUCLEOTIDE SEQUENCE [LARGE SCALE GENOMIC DNA]</scope>
    <source>
        <strain evidence="3 4">S20-91</strain>
    </source>
</reference>
<evidence type="ECO:0000256" key="1">
    <source>
        <dbReference type="SAM" id="Phobius"/>
    </source>
</evidence>
<keyword evidence="4" id="KW-1185">Reference proteome</keyword>
<accession>A0A2S9GSY8</accession>
<dbReference type="EMBL" id="PUGF01000035">
    <property type="protein sequence ID" value="PRC90808.1"/>
    <property type="molecule type" value="Genomic_DNA"/>
</dbReference>
<sequence length="259" mass="29269">MDCNESQKLMSAYLDEELDPSSAAKYAEHLLSCTACNSQYEELLRLGSTLKTHSTNYTAPSHLRYRIQADLDALKPRKKSSRKWSWAWINFGVASACSFAFALTMSLYLAVPSEADRLDQEIVASHYRSLLANHLADVASSDHHTVKPWFSGKLDYSPPVFDFVDQGFTLLGGRLDYVNQRSVAALAYRHDKHLINLFVWPDKSQNESPAKNTSMQGFHLLEWTHSGMAYRAISDMNAQELANFRALLISQIDKETKTP</sequence>
<dbReference type="RefSeq" id="WP_105534197.1">
    <property type="nucleotide sequence ID" value="NZ_PUGF01000035.1"/>
</dbReference>
<evidence type="ECO:0000313" key="3">
    <source>
        <dbReference type="EMBL" id="PRC90808.1"/>
    </source>
</evidence>
<protein>
    <submittedName>
        <fullName evidence="3">Putative zinc-finger</fullName>
    </submittedName>
</protein>
<keyword evidence="1" id="KW-0472">Membrane</keyword>
<dbReference type="InterPro" id="IPR027383">
    <property type="entry name" value="Znf_put"/>
</dbReference>
<dbReference type="GO" id="GO:0008270">
    <property type="term" value="F:zinc ion binding"/>
    <property type="evidence" value="ECO:0007669"/>
    <property type="project" value="UniProtKB-KW"/>
</dbReference>
<dbReference type="Proteomes" id="UP000237839">
    <property type="component" value="Unassembled WGS sequence"/>
</dbReference>
<keyword evidence="1" id="KW-0812">Transmembrane</keyword>
<dbReference type="InterPro" id="IPR041916">
    <property type="entry name" value="Anti_sigma_zinc_sf"/>
</dbReference>